<feature type="domain" description="Tyrosine specific protein phosphatases" evidence="1">
    <location>
        <begin position="122"/>
        <end position="163"/>
    </location>
</feature>
<protein>
    <submittedName>
        <fullName evidence="2">Protein tyrosine phosphatase</fullName>
    </submittedName>
</protein>
<gene>
    <name evidence="2" type="ORF">NS263_02645</name>
</gene>
<dbReference type="RefSeq" id="WP_058727749.1">
    <property type="nucleotide sequence ID" value="NZ_LDRB01000010.1"/>
</dbReference>
<evidence type="ECO:0000313" key="3">
    <source>
        <dbReference type="Proteomes" id="UP000078335"/>
    </source>
</evidence>
<dbReference type="PROSITE" id="PS00383">
    <property type="entry name" value="TYR_PHOSPHATASE_1"/>
    <property type="match status" value="1"/>
</dbReference>
<dbReference type="EMBL" id="LDRB01000010">
    <property type="protein sequence ID" value="KTR42274.1"/>
    <property type="molecule type" value="Genomic_DNA"/>
</dbReference>
<dbReference type="SUPFAM" id="SSF52799">
    <property type="entry name" value="(Phosphotyrosine protein) phosphatases II"/>
    <property type="match status" value="1"/>
</dbReference>
<dbReference type="InterPro" id="IPR016130">
    <property type="entry name" value="Tyr_Pase_AS"/>
</dbReference>
<dbReference type="Gene3D" id="3.90.190.10">
    <property type="entry name" value="Protein tyrosine phosphatase superfamily"/>
    <property type="match status" value="1"/>
</dbReference>
<dbReference type="InterPro" id="IPR029021">
    <property type="entry name" value="Prot-tyrosine_phosphatase-like"/>
</dbReference>
<reference evidence="2 3" key="1">
    <citation type="journal article" date="2016" name="Front. Microbiol.">
        <title>Genomic Resource of Rice Seed Associated Bacteria.</title>
        <authorList>
            <person name="Midha S."/>
            <person name="Bansal K."/>
            <person name="Sharma S."/>
            <person name="Kumar N."/>
            <person name="Patil P.P."/>
            <person name="Chaudhry V."/>
            <person name="Patil P.B."/>
        </authorList>
    </citation>
    <scope>NUCLEOTIDE SEQUENCE [LARGE SCALE GENOMIC DNA]</scope>
    <source>
        <strain evidence="2 3">NS263</strain>
    </source>
</reference>
<dbReference type="PROSITE" id="PS50056">
    <property type="entry name" value="TYR_PHOSPHATASE_2"/>
    <property type="match status" value="1"/>
</dbReference>
<accession>A0ABR5S9B7</accession>
<keyword evidence="3" id="KW-1185">Reference proteome</keyword>
<sequence>MRELDWDGYRNVRDLGGLPTPLSPTGATLAGRVARGPRRELLTDRGWQDARAWGLRAVVDLRCADEVGRRDGDPFVAPDALSGITVVSAPTEDQDDPEFREVCFPILDSPEYWRHNWRILPHLVLGALRAVADAPTGVLVHCSAGRDRTGMVSTLLLADAGVSPASVAEDYAASVRAMAGTGTHAPGDRQASWDAERVTDWLATVTPIVEDVAADVDAAFAAVGADDDLRARLRAGLTTP</sequence>
<organism evidence="2 3">
    <name type="scientific">Curtobacterium oceanosedimentum</name>
    <dbReference type="NCBI Taxonomy" id="465820"/>
    <lineage>
        <taxon>Bacteria</taxon>
        <taxon>Bacillati</taxon>
        <taxon>Actinomycetota</taxon>
        <taxon>Actinomycetes</taxon>
        <taxon>Micrococcales</taxon>
        <taxon>Microbacteriaceae</taxon>
        <taxon>Curtobacterium</taxon>
    </lineage>
</organism>
<dbReference type="Pfam" id="PF13350">
    <property type="entry name" value="Y_phosphatase3"/>
    <property type="match status" value="1"/>
</dbReference>
<evidence type="ECO:0000259" key="1">
    <source>
        <dbReference type="PROSITE" id="PS50056"/>
    </source>
</evidence>
<dbReference type="Proteomes" id="UP000078335">
    <property type="component" value="Unassembled WGS sequence"/>
</dbReference>
<evidence type="ECO:0000313" key="2">
    <source>
        <dbReference type="EMBL" id="KTR42274.1"/>
    </source>
</evidence>
<dbReference type="InterPro" id="IPR026893">
    <property type="entry name" value="Tyr/Ser_Pase_IphP-type"/>
</dbReference>
<proteinExistence type="predicted"/>
<name>A0ABR5S9B7_9MICO</name>
<comment type="caution">
    <text evidence="2">The sequence shown here is derived from an EMBL/GenBank/DDBJ whole genome shotgun (WGS) entry which is preliminary data.</text>
</comment>
<dbReference type="InterPro" id="IPR000387">
    <property type="entry name" value="Tyr_Pase_dom"/>
</dbReference>